<gene>
    <name evidence="3" type="ORF">HDA43_000795</name>
</gene>
<dbReference type="Proteomes" id="UP000576393">
    <property type="component" value="Unassembled WGS sequence"/>
</dbReference>
<sequence>MRLGYSMSYWGGAGLGPADHLALVREAERLGYDSVWAAETYGTDPASLMAWIAGRTERIGLGTGVLQMSGRKPVVAAMTAATIDQVSGGRARLGVGVSGPQVVEGWHGEPFDRPVERARDYLSVLRLALAGRPVSHSGPTMTLPLPGGQGKELSLAVSPVQERLPVYLAAMGPRTTALAGELADGWLAIHFPPGHLAERTAELRRGAERAGRSLDGFDVVPMVLTMVDEDEELAYDMMRPMLALYLGGMGSRRTNFYNRLAHTLGFGKEAEAVQEAFLAGRQGEAMSLLPDALVDAMTMCGPPGKLRERVAAYREAGATGLVVGLVTPTLRLRLEQLELVAGLVA</sequence>
<organism evidence="3 4">
    <name type="scientific">Streptosporangium sandarakinum</name>
    <dbReference type="NCBI Taxonomy" id="1260955"/>
    <lineage>
        <taxon>Bacteria</taxon>
        <taxon>Bacillati</taxon>
        <taxon>Actinomycetota</taxon>
        <taxon>Actinomycetes</taxon>
        <taxon>Streptosporangiales</taxon>
        <taxon>Streptosporangiaceae</taxon>
        <taxon>Streptosporangium</taxon>
    </lineage>
</organism>
<dbReference type="PANTHER" id="PTHR43244:SF1">
    <property type="entry name" value="5,10-METHYLENETETRAHYDROMETHANOPTERIN REDUCTASE"/>
    <property type="match status" value="1"/>
</dbReference>
<feature type="domain" description="Luciferase-like" evidence="2">
    <location>
        <begin position="13"/>
        <end position="319"/>
    </location>
</feature>
<comment type="caution">
    <text evidence="3">The sequence shown here is derived from an EMBL/GenBank/DDBJ whole genome shotgun (WGS) entry which is preliminary data.</text>
</comment>
<keyword evidence="1" id="KW-0560">Oxidoreductase</keyword>
<dbReference type="AlphaFoldDB" id="A0A852UT18"/>
<proteinExistence type="predicted"/>
<keyword evidence="4" id="KW-1185">Reference proteome</keyword>
<dbReference type="InterPro" id="IPR011251">
    <property type="entry name" value="Luciferase-like_dom"/>
</dbReference>
<dbReference type="RefSeq" id="WP_179818342.1">
    <property type="nucleotide sequence ID" value="NZ_JACCCO010000001.1"/>
</dbReference>
<evidence type="ECO:0000256" key="1">
    <source>
        <dbReference type="ARBA" id="ARBA00023002"/>
    </source>
</evidence>
<dbReference type="Pfam" id="PF00296">
    <property type="entry name" value="Bac_luciferase"/>
    <property type="match status" value="1"/>
</dbReference>
<dbReference type="PANTHER" id="PTHR43244">
    <property type="match status" value="1"/>
</dbReference>
<dbReference type="InterPro" id="IPR050564">
    <property type="entry name" value="F420-G6PD/mer"/>
</dbReference>
<evidence type="ECO:0000313" key="4">
    <source>
        <dbReference type="Proteomes" id="UP000576393"/>
    </source>
</evidence>
<dbReference type="CDD" id="cd01097">
    <property type="entry name" value="Tetrahydromethanopterin_reductase"/>
    <property type="match status" value="1"/>
</dbReference>
<dbReference type="NCBIfam" id="TIGR03559">
    <property type="entry name" value="F420_Rv3520c"/>
    <property type="match status" value="1"/>
</dbReference>
<dbReference type="EMBL" id="JACCCO010000001">
    <property type="protein sequence ID" value="NYF38636.1"/>
    <property type="molecule type" value="Genomic_DNA"/>
</dbReference>
<protein>
    <submittedName>
        <fullName evidence="3">F420-dependent oxidoreductase-like protein</fullName>
    </submittedName>
</protein>
<dbReference type="GO" id="GO:0016705">
    <property type="term" value="F:oxidoreductase activity, acting on paired donors, with incorporation or reduction of molecular oxygen"/>
    <property type="evidence" value="ECO:0007669"/>
    <property type="project" value="InterPro"/>
</dbReference>
<dbReference type="SUPFAM" id="SSF51679">
    <property type="entry name" value="Bacterial luciferase-like"/>
    <property type="match status" value="1"/>
</dbReference>
<dbReference type="InterPro" id="IPR036661">
    <property type="entry name" value="Luciferase-like_sf"/>
</dbReference>
<reference evidence="3 4" key="1">
    <citation type="submission" date="2020-07" db="EMBL/GenBank/DDBJ databases">
        <title>Sequencing the genomes of 1000 actinobacteria strains.</title>
        <authorList>
            <person name="Klenk H.-P."/>
        </authorList>
    </citation>
    <scope>NUCLEOTIDE SEQUENCE [LARGE SCALE GENOMIC DNA]</scope>
    <source>
        <strain evidence="3 4">DSM 45763</strain>
    </source>
</reference>
<dbReference type="Gene3D" id="3.20.20.30">
    <property type="entry name" value="Luciferase-like domain"/>
    <property type="match status" value="1"/>
</dbReference>
<dbReference type="InterPro" id="IPR019951">
    <property type="entry name" value="F420_OxRdatse_Rv3520c_pred"/>
</dbReference>
<accession>A0A852UT18</accession>
<name>A0A852UT18_9ACTN</name>
<evidence type="ECO:0000313" key="3">
    <source>
        <dbReference type="EMBL" id="NYF38636.1"/>
    </source>
</evidence>
<evidence type="ECO:0000259" key="2">
    <source>
        <dbReference type="Pfam" id="PF00296"/>
    </source>
</evidence>